<comment type="caution">
    <text evidence="1">The sequence shown here is derived from an EMBL/GenBank/DDBJ whole genome shotgun (WGS) entry which is preliminary data.</text>
</comment>
<dbReference type="InterPro" id="IPR007235">
    <property type="entry name" value="Glyco_trans_28_C"/>
</dbReference>
<keyword evidence="1" id="KW-0808">Transferase</keyword>
<reference evidence="1 2" key="1">
    <citation type="journal article" date="2018" name="Biotechnol. Adv.">
        <title>Improved genomic resources and new bioinformatic workflow for the carcinogenic parasite Clonorchis sinensis: Biotechnological implications.</title>
        <authorList>
            <person name="Wang D."/>
            <person name="Korhonen P.K."/>
            <person name="Gasser R.B."/>
            <person name="Young N.D."/>
        </authorList>
    </citation>
    <scope>NUCLEOTIDE SEQUENCE [LARGE SCALE GENOMIC DNA]</scope>
    <source>
        <strain evidence="1">Cs-k2</strain>
    </source>
</reference>
<dbReference type="STRING" id="79923.H2KS08"/>
<protein>
    <submittedName>
        <fullName evidence="1">N-acetylglucosaminyldiphosphodolichol N-acetylglucosaminyltransferase catalytic subunit alg13</fullName>
    </submittedName>
</protein>
<dbReference type="GO" id="GO:0006488">
    <property type="term" value="P:dolichol-linked oligosaccharide biosynthetic process"/>
    <property type="evidence" value="ECO:0007669"/>
    <property type="project" value="InterPro"/>
</dbReference>
<dbReference type="GO" id="GO:0004577">
    <property type="term" value="F:N-acetylglucosaminyldiphosphodolichol N-acetylglucosaminyltransferase activity"/>
    <property type="evidence" value="ECO:0007669"/>
    <property type="project" value="UniProtKB-EC"/>
</dbReference>
<dbReference type="Gene3D" id="3.40.50.2000">
    <property type="entry name" value="Glycogen Phosphorylase B"/>
    <property type="match status" value="1"/>
</dbReference>
<reference evidence="1 2" key="2">
    <citation type="journal article" date="2021" name="Genomics">
        <title>High-quality reference genome for Clonorchis sinensis.</title>
        <authorList>
            <person name="Young N.D."/>
            <person name="Stroehlein A.J."/>
            <person name="Kinkar L."/>
            <person name="Wang T."/>
            <person name="Sohn W.M."/>
            <person name="Chang B.C.H."/>
            <person name="Kaur P."/>
            <person name="Weisz D."/>
            <person name="Dudchenko O."/>
            <person name="Aiden E.L."/>
            <person name="Korhonen P.K."/>
            <person name="Gasser R.B."/>
        </authorList>
    </citation>
    <scope>NUCLEOTIDE SEQUENCE [LARGE SCALE GENOMIC DNA]</scope>
    <source>
        <strain evidence="1">Cs-k2</strain>
    </source>
</reference>
<accession>A0A8T1MQY8</accession>
<dbReference type="EMBL" id="NIRI02000042">
    <property type="protein sequence ID" value="KAG5451429.1"/>
    <property type="molecule type" value="Genomic_DNA"/>
</dbReference>
<dbReference type="Proteomes" id="UP000286415">
    <property type="component" value="Unassembled WGS sequence"/>
</dbReference>
<dbReference type="GO" id="GO:0005783">
    <property type="term" value="C:endoplasmic reticulum"/>
    <property type="evidence" value="ECO:0007669"/>
    <property type="project" value="UniProtKB-SubCell"/>
</dbReference>
<evidence type="ECO:0000313" key="2">
    <source>
        <dbReference type="Proteomes" id="UP000286415"/>
    </source>
</evidence>
<organism evidence="1 2">
    <name type="scientific">Clonorchis sinensis</name>
    <name type="common">Chinese liver fluke</name>
    <dbReference type="NCBI Taxonomy" id="79923"/>
    <lineage>
        <taxon>Eukaryota</taxon>
        <taxon>Metazoa</taxon>
        <taxon>Spiralia</taxon>
        <taxon>Lophotrochozoa</taxon>
        <taxon>Platyhelminthes</taxon>
        <taxon>Trematoda</taxon>
        <taxon>Digenea</taxon>
        <taxon>Opisthorchiida</taxon>
        <taxon>Opisthorchiata</taxon>
        <taxon>Opisthorchiidae</taxon>
        <taxon>Clonorchis</taxon>
    </lineage>
</organism>
<sequence length="217" mass="23664">MSILMASVFVTVGTTLFDQLVKVTNEPVFHAALWILGYRNLVVQYGRGTTIPCAPSDESVQKAVVELGRPVSEAYPLELSMFRYKPSIQMEIDAASLVISHGGAGTCVQALTPAGSRRLIVVINDTLLGNHQEELAFTLARGRHAVVTTPTDLTTLLLKGTSAIRSSNAQSFHEFSPDVKHFLGPSVPPEQAGFVGFHRGHPERLLAYLDERLTILR</sequence>
<keyword evidence="1" id="KW-0328">Glycosyltransferase</keyword>
<name>A0A8T1MQY8_CLOSI</name>
<dbReference type="PANTHER" id="PTHR12867:SF6">
    <property type="entry name" value="N-ACETYLGLUCOSAMINYLDIPHOSPHODOLICHOL N-ACETYLGLUCOSAMINYLTRANSFERASE"/>
    <property type="match status" value="1"/>
</dbReference>
<keyword evidence="2" id="KW-1185">Reference proteome</keyword>
<evidence type="ECO:0000313" key="1">
    <source>
        <dbReference type="EMBL" id="KAG5451429.1"/>
    </source>
</evidence>
<dbReference type="Pfam" id="PF04101">
    <property type="entry name" value="Glyco_tran_28_C"/>
    <property type="match status" value="1"/>
</dbReference>
<dbReference type="InterPro" id="IPR039042">
    <property type="entry name" value="Alg13-like"/>
</dbReference>
<proteinExistence type="predicted"/>
<dbReference type="OrthoDB" id="20273at2759"/>
<gene>
    <name evidence="1" type="ORF">CSKR_107261</name>
</gene>
<dbReference type="PANTHER" id="PTHR12867">
    <property type="entry name" value="GLYCOSYL TRANSFERASE-RELATED"/>
    <property type="match status" value="1"/>
</dbReference>